<organism evidence="6 7">
    <name type="scientific">Proteus appendicitidis</name>
    <dbReference type="NCBI Taxonomy" id="3034648"/>
    <lineage>
        <taxon>Bacteria</taxon>
        <taxon>Pseudomonadati</taxon>
        <taxon>Pseudomonadota</taxon>
        <taxon>Gammaproteobacteria</taxon>
        <taxon>Enterobacterales</taxon>
        <taxon>Morganellaceae</taxon>
        <taxon>Proteus</taxon>
    </lineage>
</organism>
<dbReference type="PANTHER" id="PTHR30118:SF15">
    <property type="entry name" value="TRANSCRIPTIONAL REGULATORY PROTEIN"/>
    <property type="match status" value="1"/>
</dbReference>
<evidence type="ECO:0000313" key="6">
    <source>
        <dbReference type="EMBL" id="WIV90097.1"/>
    </source>
</evidence>
<dbReference type="RefSeq" id="WP_285805778.1">
    <property type="nucleotide sequence ID" value="NZ_CP127389.1"/>
</dbReference>
<evidence type="ECO:0000256" key="4">
    <source>
        <dbReference type="ARBA" id="ARBA00023163"/>
    </source>
</evidence>
<dbReference type="Gene3D" id="3.40.190.10">
    <property type="entry name" value="Periplasmic binding protein-like II"/>
    <property type="match status" value="2"/>
</dbReference>
<protein>
    <submittedName>
        <fullName evidence="6">LysR family transcriptional regulator</fullName>
    </submittedName>
</protein>
<dbReference type="EMBL" id="CP127389">
    <property type="protein sequence ID" value="WIV90097.1"/>
    <property type="molecule type" value="Genomic_DNA"/>
</dbReference>
<evidence type="ECO:0000313" key="7">
    <source>
        <dbReference type="Proteomes" id="UP001226651"/>
    </source>
</evidence>
<evidence type="ECO:0000256" key="2">
    <source>
        <dbReference type="ARBA" id="ARBA00023015"/>
    </source>
</evidence>
<accession>A0ABY8YDJ8</accession>
<evidence type="ECO:0000256" key="1">
    <source>
        <dbReference type="ARBA" id="ARBA00009437"/>
    </source>
</evidence>
<dbReference type="Pfam" id="PF03466">
    <property type="entry name" value="LysR_substrate"/>
    <property type="match status" value="1"/>
</dbReference>
<dbReference type="Gene3D" id="1.10.10.10">
    <property type="entry name" value="Winged helix-like DNA-binding domain superfamily/Winged helix DNA-binding domain"/>
    <property type="match status" value="1"/>
</dbReference>
<dbReference type="SUPFAM" id="SSF46785">
    <property type="entry name" value="Winged helix' DNA-binding domain"/>
    <property type="match status" value="1"/>
</dbReference>
<evidence type="ECO:0000256" key="3">
    <source>
        <dbReference type="ARBA" id="ARBA00023125"/>
    </source>
</evidence>
<keyword evidence="4" id="KW-0804">Transcription</keyword>
<dbReference type="InterPro" id="IPR036390">
    <property type="entry name" value="WH_DNA-bd_sf"/>
</dbReference>
<dbReference type="Proteomes" id="UP001226651">
    <property type="component" value="Chromosome"/>
</dbReference>
<sequence length="292" mass="32235">MKVFEALFEEGSATRAAIRLGLTQSAVSASLSKLRLIYHDPLFERTGRGLKPTARSNELAPIIESALGQCRLVASYAVPKGHFEGKTVTIGLSDDFEIALGKQLLDKINQSLKGIHVIYRQTHSRIVQDMLLRHQIDLAITAGGMASHLIKTYRLGKSNYLCITDKKNDIPENVRAYADYPHLLVSSSGFVGVVDEALKTLGLKRKVVVSTTHFSAVPFLLSDSHMLTTIPSHAAYAIAEMANMHVFLPPAKMPSYELIIGNRIGGKHDYVIEEIKQLIIDTCFSSTYLKLE</sequence>
<dbReference type="PROSITE" id="PS50931">
    <property type="entry name" value="HTH_LYSR"/>
    <property type="match status" value="1"/>
</dbReference>
<proteinExistence type="inferred from homology"/>
<dbReference type="InterPro" id="IPR050389">
    <property type="entry name" value="LysR-type_TF"/>
</dbReference>
<gene>
    <name evidence="6" type="ORF">QQS39_08865</name>
</gene>
<keyword evidence="3" id="KW-0238">DNA-binding</keyword>
<keyword evidence="2" id="KW-0805">Transcription regulation</keyword>
<dbReference type="InterPro" id="IPR036388">
    <property type="entry name" value="WH-like_DNA-bd_sf"/>
</dbReference>
<comment type="similarity">
    <text evidence="1">Belongs to the LysR transcriptional regulatory family.</text>
</comment>
<dbReference type="PANTHER" id="PTHR30118">
    <property type="entry name" value="HTH-TYPE TRANSCRIPTIONAL REGULATOR LEUO-RELATED"/>
    <property type="match status" value="1"/>
</dbReference>
<keyword evidence="7" id="KW-1185">Reference proteome</keyword>
<dbReference type="SUPFAM" id="SSF53850">
    <property type="entry name" value="Periplasmic binding protein-like II"/>
    <property type="match status" value="1"/>
</dbReference>
<name>A0ABY8YDJ8_9GAMM</name>
<reference evidence="6 7" key="1">
    <citation type="submission" date="2023-06" db="EMBL/GenBank/DDBJ databases">
        <title>Proteus appendicitidis sp. nov., isolated from the appendiceal pus of an appendicitis patient in Yongzhou, China.</title>
        <authorList>
            <person name="Cai X."/>
        </authorList>
    </citation>
    <scope>NUCLEOTIDE SEQUENCE [LARGE SCALE GENOMIC DNA]</scope>
    <source>
        <strain evidence="6 7">HZ0627</strain>
    </source>
</reference>
<dbReference type="InterPro" id="IPR000847">
    <property type="entry name" value="LysR_HTH_N"/>
</dbReference>
<feature type="domain" description="HTH lysR-type" evidence="5">
    <location>
        <begin position="1"/>
        <end position="53"/>
    </location>
</feature>
<evidence type="ECO:0000259" key="5">
    <source>
        <dbReference type="PROSITE" id="PS50931"/>
    </source>
</evidence>
<dbReference type="InterPro" id="IPR005119">
    <property type="entry name" value="LysR_subst-bd"/>
</dbReference>
<dbReference type="Pfam" id="PF00126">
    <property type="entry name" value="HTH_1"/>
    <property type="match status" value="1"/>
</dbReference>